<proteinExistence type="predicted"/>
<keyword evidence="2" id="KW-1185">Reference proteome</keyword>
<comment type="caution">
    <text evidence="1">The sequence shown here is derived from an EMBL/GenBank/DDBJ whole genome shotgun (WGS) entry which is preliminary data.</text>
</comment>
<protein>
    <submittedName>
        <fullName evidence="1">Uncharacterized protein</fullName>
    </submittedName>
</protein>
<gene>
    <name evidence="1" type="ORF">PanWU01x14_362940</name>
</gene>
<dbReference type="AlphaFoldDB" id="A0A2P5A6T5"/>
<evidence type="ECO:0000313" key="2">
    <source>
        <dbReference type="Proteomes" id="UP000237105"/>
    </source>
</evidence>
<dbReference type="EMBL" id="JXTB01000842">
    <property type="protein sequence ID" value="PON32252.1"/>
    <property type="molecule type" value="Genomic_DNA"/>
</dbReference>
<dbReference type="Proteomes" id="UP000237105">
    <property type="component" value="Unassembled WGS sequence"/>
</dbReference>
<name>A0A2P5A6T5_PARAD</name>
<sequence>MVLNSKALINISTSLSLGQIPTERTTKRSQIVTFCPKPLPTKTKQGNTKFHRRITEPIYLIHQTTPISTQEKLKFINAKYHFNMGIKVHTKFRTLSQQVKSNAVKFNSQTNPRYKRSPHS</sequence>
<accession>A0A2P5A6T5</accession>
<reference evidence="2" key="1">
    <citation type="submission" date="2016-06" db="EMBL/GenBank/DDBJ databases">
        <title>Parallel loss of symbiosis genes in relatives of nitrogen-fixing non-legume Parasponia.</title>
        <authorList>
            <person name="Van Velzen R."/>
            <person name="Holmer R."/>
            <person name="Bu F."/>
            <person name="Rutten L."/>
            <person name="Van Zeijl A."/>
            <person name="Liu W."/>
            <person name="Santuari L."/>
            <person name="Cao Q."/>
            <person name="Sharma T."/>
            <person name="Shen D."/>
            <person name="Roswanjaya Y."/>
            <person name="Wardhani T."/>
            <person name="Kalhor M.S."/>
            <person name="Jansen J."/>
            <person name="Van den Hoogen J."/>
            <person name="Gungor B."/>
            <person name="Hartog M."/>
            <person name="Hontelez J."/>
            <person name="Verver J."/>
            <person name="Yang W.-C."/>
            <person name="Schijlen E."/>
            <person name="Repin R."/>
            <person name="Schilthuizen M."/>
            <person name="Schranz E."/>
            <person name="Heidstra R."/>
            <person name="Miyata K."/>
            <person name="Fedorova E."/>
            <person name="Kohlen W."/>
            <person name="Bisseling T."/>
            <person name="Smit S."/>
            <person name="Geurts R."/>
        </authorList>
    </citation>
    <scope>NUCLEOTIDE SEQUENCE [LARGE SCALE GENOMIC DNA]</scope>
    <source>
        <strain evidence="2">cv. WU1-14</strain>
    </source>
</reference>
<organism evidence="1 2">
    <name type="scientific">Parasponia andersonii</name>
    <name type="common">Sponia andersonii</name>
    <dbReference type="NCBI Taxonomy" id="3476"/>
    <lineage>
        <taxon>Eukaryota</taxon>
        <taxon>Viridiplantae</taxon>
        <taxon>Streptophyta</taxon>
        <taxon>Embryophyta</taxon>
        <taxon>Tracheophyta</taxon>
        <taxon>Spermatophyta</taxon>
        <taxon>Magnoliopsida</taxon>
        <taxon>eudicotyledons</taxon>
        <taxon>Gunneridae</taxon>
        <taxon>Pentapetalae</taxon>
        <taxon>rosids</taxon>
        <taxon>fabids</taxon>
        <taxon>Rosales</taxon>
        <taxon>Cannabaceae</taxon>
        <taxon>Parasponia</taxon>
    </lineage>
</organism>
<dbReference type="OrthoDB" id="10283352at2759"/>
<evidence type="ECO:0000313" key="1">
    <source>
        <dbReference type="EMBL" id="PON32252.1"/>
    </source>
</evidence>